<evidence type="ECO:0000256" key="1">
    <source>
        <dbReference type="ARBA" id="ARBA00004123"/>
    </source>
</evidence>
<dbReference type="Gramene" id="KOM25180">
    <property type="protein sequence ID" value="KOM25180"/>
    <property type="gene ID" value="LR48_Vigan50s010000"/>
</dbReference>
<dbReference type="Proteomes" id="UP000053144">
    <property type="component" value="Unassembled WGS sequence"/>
</dbReference>
<evidence type="ECO:0000313" key="8">
    <source>
        <dbReference type="EMBL" id="KOM25180.1"/>
    </source>
</evidence>
<dbReference type="GO" id="GO:0003677">
    <property type="term" value="F:DNA binding"/>
    <property type="evidence" value="ECO:0007669"/>
    <property type="project" value="UniProtKB-KW"/>
</dbReference>
<comment type="subcellular location">
    <subcellularLocation>
        <location evidence="1">Nucleus</location>
    </subcellularLocation>
</comment>
<sequence length="198" mass="22931">MASPFFQHSDWGTLKENCDILFEPFSSKDICCDPFHDSLSFDMIEHSRDLQEPSEVIEAVESNKKCYIGVRRRPWGRFAAEIRDATRKGTRVWLGTFSNAEEAALAYDQAAFLMRGSTALINFPVKRVIESLHDLNYFGCNHGCSPALELKKRHNIRRKPSWIWNDRMLCCCRTLELNRHFISYHSATSTCSINKYKI</sequence>
<evidence type="ECO:0000256" key="4">
    <source>
        <dbReference type="ARBA" id="ARBA00023163"/>
    </source>
</evidence>
<dbReference type="AlphaFoldDB" id="A0A0L9T3K0"/>
<dbReference type="InterPro" id="IPR016177">
    <property type="entry name" value="DNA-bd_dom_sf"/>
</dbReference>
<dbReference type="EMBL" id="KQ258254">
    <property type="protein sequence ID" value="KOM25180.1"/>
    <property type="molecule type" value="Genomic_DNA"/>
</dbReference>
<evidence type="ECO:0000256" key="6">
    <source>
        <dbReference type="ARBA" id="ARBA00024343"/>
    </source>
</evidence>
<dbReference type="STRING" id="3914.A0A0L9T3K0"/>
<dbReference type="OMA" id="LSFDMID"/>
<keyword evidence="2" id="KW-0805">Transcription regulation</keyword>
<dbReference type="GO" id="GO:0003700">
    <property type="term" value="F:DNA-binding transcription factor activity"/>
    <property type="evidence" value="ECO:0007669"/>
    <property type="project" value="InterPro"/>
</dbReference>
<evidence type="ECO:0000256" key="2">
    <source>
        <dbReference type="ARBA" id="ARBA00023015"/>
    </source>
</evidence>
<dbReference type="SMART" id="SM00380">
    <property type="entry name" value="AP2"/>
    <property type="match status" value="1"/>
</dbReference>
<dbReference type="InterPro" id="IPR044808">
    <property type="entry name" value="ERF_plant"/>
</dbReference>
<dbReference type="Pfam" id="PF00847">
    <property type="entry name" value="AP2"/>
    <property type="match status" value="1"/>
</dbReference>
<protein>
    <recommendedName>
        <fullName evidence="7">AP2/ERF domain-containing protein</fullName>
    </recommendedName>
</protein>
<dbReference type="SUPFAM" id="SSF54171">
    <property type="entry name" value="DNA-binding domain"/>
    <property type="match status" value="1"/>
</dbReference>
<name>A0A0L9T3K0_PHAAN</name>
<dbReference type="InterPro" id="IPR036955">
    <property type="entry name" value="AP2/ERF_dom_sf"/>
</dbReference>
<dbReference type="Gene3D" id="3.30.730.10">
    <property type="entry name" value="AP2/ERF domain"/>
    <property type="match status" value="1"/>
</dbReference>
<dbReference type="InterPro" id="IPR001471">
    <property type="entry name" value="AP2/ERF_dom"/>
</dbReference>
<keyword evidence="3" id="KW-0238">DNA-binding</keyword>
<dbReference type="CDD" id="cd00018">
    <property type="entry name" value="AP2"/>
    <property type="match status" value="1"/>
</dbReference>
<dbReference type="GO" id="GO:0009873">
    <property type="term" value="P:ethylene-activated signaling pathway"/>
    <property type="evidence" value="ECO:0007669"/>
    <property type="project" value="InterPro"/>
</dbReference>
<evidence type="ECO:0000259" key="7">
    <source>
        <dbReference type="PROSITE" id="PS51032"/>
    </source>
</evidence>
<dbReference type="PANTHER" id="PTHR31190:SF469">
    <property type="entry name" value="ETHYLENE-RESPONSIVE TRANSCRIPTION FACTOR 1B-LIKE"/>
    <property type="match status" value="1"/>
</dbReference>
<evidence type="ECO:0000313" key="9">
    <source>
        <dbReference type="Proteomes" id="UP000053144"/>
    </source>
</evidence>
<dbReference type="GO" id="GO:0005634">
    <property type="term" value="C:nucleus"/>
    <property type="evidence" value="ECO:0007669"/>
    <property type="project" value="UniProtKB-SubCell"/>
</dbReference>
<keyword evidence="4" id="KW-0804">Transcription</keyword>
<comment type="similarity">
    <text evidence="6">Belongs to the AP2/ERF transcription factor family. ERF subfamily.</text>
</comment>
<dbReference type="FunFam" id="3.30.730.10:FF:000001">
    <property type="entry name" value="Ethylene-responsive transcription factor 2"/>
    <property type="match status" value="1"/>
</dbReference>
<organism evidence="8 9">
    <name type="scientific">Phaseolus angularis</name>
    <name type="common">Azuki bean</name>
    <name type="synonym">Vigna angularis</name>
    <dbReference type="NCBI Taxonomy" id="3914"/>
    <lineage>
        <taxon>Eukaryota</taxon>
        <taxon>Viridiplantae</taxon>
        <taxon>Streptophyta</taxon>
        <taxon>Embryophyta</taxon>
        <taxon>Tracheophyta</taxon>
        <taxon>Spermatophyta</taxon>
        <taxon>Magnoliopsida</taxon>
        <taxon>eudicotyledons</taxon>
        <taxon>Gunneridae</taxon>
        <taxon>Pentapetalae</taxon>
        <taxon>rosids</taxon>
        <taxon>fabids</taxon>
        <taxon>Fabales</taxon>
        <taxon>Fabaceae</taxon>
        <taxon>Papilionoideae</taxon>
        <taxon>50 kb inversion clade</taxon>
        <taxon>NPAAA clade</taxon>
        <taxon>indigoferoid/millettioid clade</taxon>
        <taxon>Phaseoleae</taxon>
        <taxon>Vigna</taxon>
    </lineage>
</organism>
<evidence type="ECO:0000256" key="3">
    <source>
        <dbReference type="ARBA" id="ARBA00023125"/>
    </source>
</evidence>
<feature type="domain" description="AP2/ERF" evidence="7">
    <location>
        <begin position="66"/>
        <end position="124"/>
    </location>
</feature>
<reference evidence="9" key="1">
    <citation type="journal article" date="2015" name="Proc. Natl. Acad. Sci. U.S.A.">
        <title>Genome sequencing of adzuki bean (Vigna angularis) provides insight into high starch and low fat accumulation and domestication.</title>
        <authorList>
            <person name="Yang K."/>
            <person name="Tian Z."/>
            <person name="Chen C."/>
            <person name="Luo L."/>
            <person name="Zhao B."/>
            <person name="Wang Z."/>
            <person name="Yu L."/>
            <person name="Li Y."/>
            <person name="Sun Y."/>
            <person name="Li W."/>
            <person name="Chen Y."/>
            <person name="Li Y."/>
            <person name="Zhang Y."/>
            <person name="Ai D."/>
            <person name="Zhao J."/>
            <person name="Shang C."/>
            <person name="Ma Y."/>
            <person name="Wu B."/>
            <person name="Wang M."/>
            <person name="Gao L."/>
            <person name="Sun D."/>
            <person name="Zhang P."/>
            <person name="Guo F."/>
            <person name="Wang W."/>
            <person name="Li Y."/>
            <person name="Wang J."/>
            <person name="Varshney R.K."/>
            <person name="Wang J."/>
            <person name="Ling H.Q."/>
            <person name="Wan P."/>
        </authorList>
    </citation>
    <scope>NUCLEOTIDE SEQUENCE</scope>
    <source>
        <strain evidence="9">cv. Jingnong 6</strain>
    </source>
</reference>
<evidence type="ECO:0000256" key="5">
    <source>
        <dbReference type="ARBA" id="ARBA00023242"/>
    </source>
</evidence>
<gene>
    <name evidence="8" type="ORF">LR48_Vigan50s010000</name>
</gene>
<proteinExistence type="inferred from homology"/>
<dbReference type="PANTHER" id="PTHR31190">
    <property type="entry name" value="DNA-BINDING DOMAIN"/>
    <property type="match status" value="1"/>
</dbReference>
<dbReference type="PRINTS" id="PR00367">
    <property type="entry name" value="ETHRSPELEMNT"/>
</dbReference>
<keyword evidence="5" id="KW-0539">Nucleus</keyword>
<dbReference type="PROSITE" id="PS51032">
    <property type="entry name" value="AP2_ERF"/>
    <property type="match status" value="1"/>
</dbReference>
<accession>A0A0L9T3K0</accession>